<evidence type="ECO:0000256" key="1">
    <source>
        <dbReference type="SAM" id="Coils"/>
    </source>
</evidence>
<feature type="region of interest" description="Disordered" evidence="2">
    <location>
        <begin position="41"/>
        <end position="86"/>
    </location>
</feature>
<feature type="compositionally biased region" description="Basic and acidic residues" evidence="2">
    <location>
        <begin position="60"/>
        <end position="82"/>
    </location>
</feature>
<evidence type="ECO:0000313" key="3">
    <source>
        <dbReference type="Proteomes" id="UP000095283"/>
    </source>
</evidence>
<protein>
    <submittedName>
        <fullName evidence="4">CCHC-type domain-containing protein</fullName>
    </submittedName>
</protein>
<organism evidence="3 4">
    <name type="scientific">Heterorhabditis bacteriophora</name>
    <name type="common">Entomopathogenic nematode worm</name>
    <dbReference type="NCBI Taxonomy" id="37862"/>
    <lineage>
        <taxon>Eukaryota</taxon>
        <taxon>Metazoa</taxon>
        <taxon>Ecdysozoa</taxon>
        <taxon>Nematoda</taxon>
        <taxon>Chromadorea</taxon>
        <taxon>Rhabditida</taxon>
        <taxon>Rhabditina</taxon>
        <taxon>Rhabditomorpha</taxon>
        <taxon>Strongyloidea</taxon>
        <taxon>Heterorhabditidae</taxon>
        <taxon>Heterorhabditis</taxon>
    </lineage>
</organism>
<keyword evidence="3" id="KW-1185">Reference proteome</keyword>
<feature type="region of interest" description="Disordered" evidence="2">
    <location>
        <begin position="351"/>
        <end position="411"/>
    </location>
</feature>
<feature type="compositionally biased region" description="Basic residues" evidence="2">
    <location>
        <begin position="46"/>
        <end position="58"/>
    </location>
</feature>
<accession>A0A1I7XI03</accession>
<name>A0A1I7XI03_HETBA</name>
<proteinExistence type="predicted"/>
<dbReference type="AlphaFoldDB" id="A0A1I7XI03"/>
<feature type="coiled-coil region" evidence="1">
    <location>
        <begin position="166"/>
        <end position="228"/>
    </location>
</feature>
<sequence>MPAVTMVEDTDRIVQFCRECNVHGHNLKDCSTYYERRAREDDRSSRRIRLQSRPRSRGSTRSDRKELIRGNNRDDSQREKQKVLSSQTEIELKIAQQREELLRRERVREMIEPLEGSWNAPTPTIQPYFPSILPYGSSNVLGSMSVGVPPLGLSGPVPPIMDSVLLEQQLRAAQEEEIRKKKDEDDKRLKEKEEELKKKMELELEEKRRQMEEEIRKQVQQEERARLQIELSKQQSYVNFPSGFVGAPSTSNVALGNGTFSGSSGLSGYSTGYGICATVDYEMEEIKRLVKETEEKLIVLQRNAQESTLSAIFQSRAFQTVAALGENANMLDQRQKQELLRELKALLSEAVPENNRRHRKNIRDRQRDSIGRNFDRNHEGDRSRDHVKRRSRSRSRDRRRSNDRKEKGNDYKEIRVQIGGITLRNLTPIEQRRLVSGDVVVAQDMKTGKWTTARITKVSGDRAILTIGGNTTWKKNLNDLYKELPKGTM</sequence>
<dbReference type="Proteomes" id="UP000095283">
    <property type="component" value="Unplaced"/>
</dbReference>
<reference evidence="4" key="1">
    <citation type="submission" date="2016-11" db="UniProtKB">
        <authorList>
            <consortium name="WormBaseParasite"/>
        </authorList>
    </citation>
    <scope>IDENTIFICATION</scope>
</reference>
<feature type="compositionally biased region" description="Basic and acidic residues" evidence="2">
    <location>
        <begin position="363"/>
        <end position="384"/>
    </location>
</feature>
<dbReference type="WBParaSite" id="Hba_17380">
    <property type="protein sequence ID" value="Hba_17380"/>
    <property type="gene ID" value="Hba_17380"/>
</dbReference>
<feature type="compositionally biased region" description="Basic residues" evidence="2">
    <location>
        <begin position="385"/>
        <end position="402"/>
    </location>
</feature>
<evidence type="ECO:0000313" key="4">
    <source>
        <dbReference type="WBParaSite" id="Hba_17380"/>
    </source>
</evidence>
<keyword evidence="1" id="KW-0175">Coiled coil</keyword>
<evidence type="ECO:0000256" key="2">
    <source>
        <dbReference type="SAM" id="MobiDB-lite"/>
    </source>
</evidence>